<sequence>MAHFPISVRSGVTGEVLAELNISAGERLQDVAEKQLASLTPFQLLHRGVRCAWRTAENLGLRGGSEVQLVRLPQLKVFRRLNQSRKLASHGYDRGFGAVSSQDPEAFYLCNRSGGRDFWDKDMPGNGMVLADLMAWSAFHSLESSGELDPLLHLKRYSVPPGSSAQCLHPLAVGCDGTLYLSGQNGNKHSICSLARGELHVAHESATLAVADAIYHDSSLFVLGEEGDDPCMLQFEIFEGRLTLARMKILELPMARDDLIRFNTYWNRSTKNFLAADGTGEALWIKTEAGIFVVSIGSLEAHVCFLWHEFTTALPLLEDVVVSRDGVVLDPRTRELYIIIDYTLQIHDADPDDSDASSNDGVLTCEVLCLTPAPSRSEKAWEVSYPNLQGSSVCWAPFALDGLGTPYCVLCARWVGPGRIMVVDVAGSLWSMDV</sequence>
<proteinExistence type="predicted"/>
<gene>
    <name evidence="1" type="ORF">AK812_SmicGene1150</name>
</gene>
<keyword evidence="2" id="KW-1185">Reference proteome</keyword>
<dbReference type="OrthoDB" id="409580at2759"/>
<protein>
    <submittedName>
        <fullName evidence="1">Uncharacterized protein</fullName>
    </submittedName>
</protein>
<reference evidence="1 2" key="1">
    <citation type="submission" date="2016-02" db="EMBL/GenBank/DDBJ databases">
        <title>Genome analysis of coral dinoflagellate symbionts highlights evolutionary adaptations to a symbiotic lifestyle.</title>
        <authorList>
            <person name="Aranda M."/>
            <person name="Li Y."/>
            <person name="Liew Y.J."/>
            <person name="Baumgarten S."/>
            <person name="Simakov O."/>
            <person name="Wilson M."/>
            <person name="Piel J."/>
            <person name="Ashoor H."/>
            <person name="Bougouffa S."/>
            <person name="Bajic V.B."/>
            <person name="Ryu T."/>
            <person name="Ravasi T."/>
            <person name="Bayer T."/>
            <person name="Micklem G."/>
            <person name="Kim H."/>
            <person name="Bhak J."/>
            <person name="Lajeunesse T.C."/>
            <person name="Voolstra C.R."/>
        </authorList>
    </citation>
    <scope>NUCLEOTIDE SEQUENCE [LARGE SCALE GENOMIC DNA]</scope>
    <source>
        <strain evidence="1 2">CCMP2467</strain>
    </source>
</reference>
<dbReference type="Proteomes" id="UP000186817">
    <property type="component" value="Unassembled WGS sequence"/>
</dbReference>
<organism evidence="1 2">
    <name type="scientific">Symbiodinium microadriaticum</name>
    <name type="common">Dinoflagellate</name>
    <name type="synonym">Zooxanthella microadriatica</name>
    <dbReference type="NCBI Taxonomy" id="2951"/>
    <lineage>
        <taxon>Eukaryota</taxon>
        <taxon>Sar</taxon>
        <taxon>Alveolata</taxon>
        <taxon>Dinophyceae</taxon>
        <taxon>Suessiales</taxon>
        <taxon>Symbiodiniaceae</taxon>
        <taxon>Symbiodinium</taxon>
    </lineage>
</organism>
<accession>A0A1Q9F4V8</accession>
<evidence type="ECO:0000313" key="2">
    <source>
        <dbReference type="Proteomes" id="UP000186817"/>
    </source>
</evidence>
<dbReference type="EMBL" id="LSRX01000012">
    <property type="protein sequence ID" value="OLQ14701.1"/>
    <property type="molecule type" value="Genomic_DNA"/>
</dbReference>
<evidence type="ECO:0000313" key="1">
    <source>
        <dbReference type="EMBL" id="OLQ14701.1"/>
    </source>
</evidence>
<dbReference type="AlphaFoldDB" id="A0A1Q9F4V8"/>
<name>A0A1Q9F4V8_SYMMI</name>
<comment type="caution">
    <text evidence="1">The sequence shown here is derived from an EMBL/GenBank/DDBJ whole genome shotgun (WGS) entry which is preliminary data.</text>
</comment>